<name>A0A1Y1ZMA5_9PLEO</name>
<sequence>MLPRNLSITLALVALSTAQIFSNLTVSASLSGTTAAPLFTNFTAATSNGIASNATSTALEGNPGSSCNAQLISYSLASREYFTSHAYLTSKISTQYYTSTVYSHRSYNCSKPCGTTLGAISYCGSVTMNISTTNTYSEYMATYWTNTVYPTPSPNCTIGDSDCLSLRKSYDSYFDSFWAVPESNRVTMTSPVRPSCSASLPCTSTSCAFQYAGINLYYWPVTTSVSRDLCAWDPIGGVATTYVPDINNTWTPTTTGPYGVVDGVTMYEGNVYLSVEEPRVLDNCNNEVKRRRPGHNIITIASSALYSVRKYPHNLLPFSVNYDDFNEPTPWSAYVGDRYCANNRPLCSEVFPHDYHPIMIMPPQIRDLDPNWKSCSFNQYGFYDPPIAVQSVGNFLPSSVNPRPTPSTSPEPVHEHPQPGQSGTDGGAIVTPAPPKPTSDPPSKSQEPPDPNPPNSAQDPGNSIPSSNPNPGNNPAPGPNPAPNPNPQPTPNAPSNPSPPVITIGPSVIPVGPSGGLVIDPGTTLSRGGPPVVISSSTFSIGDGGLTVISPTTSTNIPFGNAPITVPLGPGGSPLVLDPAGSIVVSPGTTLRPGDPAITIGGSTLSIGPSGIVVIGHEGSSSTIPIPGAPVQVLPFGSTAFTLTNGELIIGPGTTIGFGDPAVTISGGIIVSVGTAGVVVAGPSGTSTIPFSTPLPSQVITVGKSTYTMYSGELVLGPGTTIGVGDPAVTISGTTFSVGPTGVVVLSDGGGTTVSVTTTVAGTGSVSRSGNPTATAKTGAGVNKESRMLWVLGLILGLIALG</sequence>
<dbReference type="EMBL" id="MCFA01000062">
    <property type="protein sequence ID" value="ORY11324.1"/>
    <property type="molecule type" value="Genomic_DNA"/>
</dbReference>
<evidence type="ECO:0000313" key="3">
    <source>
        <dbReference type="EMBL" id="ORY11324.1"/>
    </source>
</evidence>
<accession>A0A1Y1ZMA5</accession>
<dbReference type="OrthoDB" id="3944128at2759"/>
<gene>
    <name evidence="3" type="ORF">BCR34DRAFT_601429</name>
</gene>
<feature type="compositionally biased region" description="Low complexity" evidence="1">
    <location>
        <begin position="460"/>
        <end position="471"/>
    </location>
</feature>
<organism evidence="3 4">
    <name type="scientific">Clohesyomyces aquaticus</name>
    <dbReference type="NCBI Taxonomy" id="1231657"/>
    <lineage>
        <taxon>Eukaryota</taxon>
        <taxon>Fungi</taxon>
        <taxon>Dikarya</taxon>
        <taxon>Ascomycota</taxon>
        <taxon>Pezizomycotina</taxon>
        <taxon>Dothideomycetes</taxon>
        <taxon>Pleosporomycetidae</taxon>
        <taxon>Pleosporales</taxon>
        <taxon>Lindgomycetaceae</taxon>
        <taxon>Clohesyomyces</taxon>
    </lineage>
</organism>
<feature type="signal peptide" evidence="2">
    <location>
        <begin position="1"/>
        <end position="18"/>
    </location>
</feature>
<dbReference type="Proteomes" id="UP000193144">
    <property type="component" value="Unassembled WGS sequence"/>
</dbReference>
<comment type="caution">
    <text evidence="3">The sequence shown here is derived from an EMBL/GenBank/DDBJ whole genome shotgun (WGS) entry which is preliminary data.</text>
</comment>
<keyword evidence="2" id="KW-0732">Signal</keyword>
<evidence type="ECO:0000256" key="1">
    <source>
        <dbReference type="SAM" id="MobiDB-lite"/>
    </source>
</evidence>
<keyword evidence="4" id="KW-1185">Reference proteome</keyword>
<reference evidence="3 4" key="1">
    <citation type="submission" date="2016-07" db="EMBL/GenBank/DDBJ databases">
        <title>Pervasive Adenine N6-methylation of Active Genes in Fungi.</title>
        <authorList>
            <consortium name="DOE Joint Genome Institute"/>
            <person name="Mondo S.J."/>
            <person name="Dannebaum R.O."/>
            <person name="Kuo R.C."/>
            <person name="Labutti K."/>
            <person name="Haridas S."/>
            <person name="Kuo A."/>
            <person name="Salamov A."/>
            <person name="Ahrendt S.R."/>
            <person name="Lipzen A."/>
            <person name="Sullivan W."/>
            <person name="Andreopoulos W.B."/>
            <person name="Clum A."/>
            <person name="Lindquist E."/>
            <person name="Daum C."/>
            <person name="Ramamoorthy G.K."/>
            <person name="Gryganskyi A."/>
            <person name="Culley D."/>
            <person name="Magnuson J.K."/>
            <person name="James T.Y."/>
            <person name="O'Malley M.A."/>
            <person name="Stajich J.E."/>
            <person name="Spatafora J.W."/>
            <person name="Visel A."/>
            <person name="Grigoriev I.V."/>
        </authorList>
    </citation>
    <scope>NUCLEOTIDE SEQUENCE [LARGE SCALE GENOMIC DNA]</scope>
    <source>
        <strain evidence="3 4">CBS 115471</strain>
    </source>
</reference>
<proteinExistence type="predicted"/>
<protein>
    <submittedName>
        <fullName evidence="3">Uncharacterized protein</fullName>
    </submittedName>
</protein>
<feature type="chain" id="PRO_5011965688" evidence="2">
    <location>
        <begin position="19"/>
        <end position="802"/>
    </location>
</feature>
<evidence type="ECO:0000256" key="2">
    <source>
        <dbReference type="SAM" id="SignalP"/>
    </source>
</evidence>
<dbReference type="AlphaFoldDB" id="A0A1Y1ZMA5"/>
<evidence type="ECO:0000313" key="4">
    <source>
        <dbReference type="Proteomes" id="UP000193144"/>
    </source>
</evidence>
<feature type="compositionally biased region" description="Pro residues" evidence="1">
    <location>
        <begin position="472"/>
        <end position="500"/>
    </location>
</feature>
<feature type="region of interest" description="Disordered" evidence="1">
    <location>
        <begin position="394"/>
        <end position="508"/>
    </location>
</feature>